<organism evidence="1">
    <name type="scientific">invertebrate metagenome</name>
    <dbReference type="NCBI Taxonomy" id="1711999"/>
    <lineage>
        <taxon>unclassified sequences</taxon>
        <taxon>metagenomes</taxon>
        <taxon>organismal metagenomes</taxon>
    </lineage>
</organism>
<proteinExistence type="predicted"/>
<dbReference type="EMBL" id="NSIT01000006">
    <property type="protein sequence ID" value="PJE80759.1"/>
    <property type="molecule type" value="Genomic_DNA"/>
</dbReference>
<accession>A0A2H9TC43</accession>
<name>A0A2H9TC43_9ZZZZ</name>
<protein>
    <submittedName>
        <fullName evidence="1">Uncharacterized protein</fullName>
    </submittedName>
</protein>
<evidence type="ECO:0000313" key="1">
    <source>
        <dbReference type="EMBL" id="PJE80759.1"/>
    </source>
</evidence>
<sequence length="917" mass="98497">MNRRHRQPITLIRAYALLLFGLLFGALSAQAAITPAGTVIKNLATVTYQDSLGNAYTAQSNESAVIVAEVYAAELQHSQTKDAAPGQTVYFPHQLTNNGNTPDSFNLAATASQAQITDLKIFQDTNNNGQPDVGEGVINSTYLPAGETIHLVVAAQISSEAKGSLQLTLKATSKAKDTKPNNDTINVVEGPVLVAKKQVIKNSITDDLGEITYRITVTNNGSELSEGALYDFFPDFMDIEPLAGHKTQAGLGNIEIKDSGNLKTELPSDSSFIAGNNHEKALFVPINKLSAGATVALQFTVHYKLKGGTKETPEYYFDAEDQLKNKAIIGYGTKTSTSTSIQWGKSVETNTVVNALPFFSNVKVTSSDGQEIALPENTVPAGGVAEFINTITNLGNGADTFNLKLENTSFPKKKKTVFTLWDKSGKIPLTDTNGDGIIDTGKLQNLRTGKDNTINILIRAQLPFSAENFPYQAKLIATSVKDSNVSDFVTEKLTSITAGNIDLANYKIIEENNQFNGEVHAITDFFKKGASDNYDPFPQIESTLTLNPGDTGKFGLYIANKSATSSSFTLSTELFSGVTFQHDGIYDKDGNTIQQATGEIITVTPNLPGGTVMKVIAHFTISPKMPAGNIDPVFVITSNTSGLADKTQNRVTVRARHAIELSPSGNGQVEAGSTLLFEHKLTNHSNESLDIQFSSTTKLGDWNYIIYTKASADDLLIQLKTDDSINLASGEEKNIVVKILAPANASPDKTFTLELIAQGKKGEDIKTQDSITDTVSIIKGQIRLYKKALVLIGQGRKESAILSESKQPALSSFEVNSTKKPAPGTDYVVWQIIAQNKGSAPAKHVTIRDAAPAFTTLVNDSWVVIPENKGVATGDASSGQVTFGIGDKKDNKDFTADQGGTLQPGESVEVRFTVKVN</sequence>
<comment type="caution">
    <text evidence="1">The sequence shown here is derived from an EMBL/GenBank/DDBJ whole genome shotgun (WGS) entry which is preliminary data.</text>
</comment>
<gene>
    <name evidence="1" type="ORF">CI610_00247</name>
</gene>
<dbReference type="AlphaFoldDB" id="A0A2H9TC43"/>
<reference evidence="1" key="1">
    <citation type="journal article" date="2017" name="Appl. Environ. Microbiol.">
        <title>Molecular characterization of an Endozoicomonas-like organism causing infection in king scallop Pecten maximus L.</title>
        <authorList>
            <person name="Cano I."/>
            <person name="van Aerle R."/>
            <person name="Ross S."/>
            <person name="Verner-Jeffreys D.W."/>
            <person name="Paley R.K."/>
            <person name="Rimmer G."/>
            <person name="Ryder D."/>
            <person name="Hooper P."/>
            <person name="Stone D."/>
            <person name="Feist S.W."/>
        </authorList>
    </citation>
    <scope>NUCLEOTIDE SEQUENCE</scope>
</reference>